<keyword evidence="1" id="KW-0812">Transmembrane</keyword>
<proteinExistence type="predicted"/>
<dbReference type="InterPro" id="IPR000326">
    <property type="entry name" value="PAP2/HPO"/>
</dbReference>
<evidence type="ECO:0000259" key="2">
    <source>
        <dbReference type="Pfam" id="PF01569"/>
    </source>
</evidence>
<gene>
    <name evidence="3" type="ORF">A3K87_26730</name>
</gene>
<dbReference type="Proteomes" id="UP000077852">
    <property type="component" value="Unassembled WGS sequence"/>
</dbReference>
<evidence type="ECO:0000256" key="1">
    <source>
        <dbReference type="SAM" id="Phobius"/>
    </source>
</evidence>
<feature type="transmembrane region" description="Helical" evidence="1">
    <location>
        <begin position="71"/>
        <end position="89"/>
    </location>
</feature>
<reference evidence="3 4" key="1">
    <citation type="submission" date="2016-03" db="EMBL/GenBank/DDBJ databases">
        <title>Genome sequence of Variovorax paradoxus KB5.</title>
        <authorList>
            <person name="Jeong H."/>
            <person name="Hong C.E."/>
            <person name="Jo S.H."/>
            <person name="Park J.M."/>
        </authorList>
    </citation>
    <scope>NUCLEOTIDE SEQUENCE [LARGE SCALE GENOMIC DNA]</scope>
    <source>
        <strain evidence="3 4">KB5</strain>
    </source>
</reference>
<feature type="transmembrane region" description="Helical" evidence="1">
    <location>
        <begin position="30"/>
        <end position="51"/>
    </location>
</feature>
<accession>A0AA91I9A8</accession>
<sequence>MHSPIPLQLAPEAPAPTWTADIWLRMRRHFLLKAVGTTVFTWLFFIGYFHLLRNPSFPITVMPLTPLDHLIPFQPYALGAYLSLWFYVGIAPGLQLTFRELVVYGLWIGGLCITGLGLFYLWPTQIPPLSIDVSGFPGFAMLQGVDAAGNACPSMHVAVAIFTAIRIEHVLRETRTPAPWRVLNWAWFAAIAYSTLAVKQHVVLDAAAGALLGVVFALPSLYWRPGKRLRGDAPHAGADIIGHH</sequence>
<evidence type="ECO:0000313" key="3">
    <source>
        <dbReference type="EMBL" id="OAK58935.1"/>
    </source>
</evidence>
<keyword evidence="1" id="KW-0472">Membrane</keyword>
<dbReference type="Gene3D" id="1.20.144.10">
    <property type="entry name" value="Phosphatidic acid phosphatase type 2/haloperoxidase"/>
    <property type="match status" value="1"/>
</dbReference>
<organism evidence="3 4">
    <name type="scientific">Variovorax paradoxus</name>
    <dbReference type="NCBI Taxonomy" id="34073"/>
    <lineage>
        <taxon>Bacteria</taxon>
        <taxon>Pseudomonadati</taxon>
        <taxon>Pseudomonadota</taxon>
        <taxon>Betaproteobacteria</taxon>
        <taxon>Burkholderiales</taxon>
        <taxon>Comamonadaceae</taxon>
        <taxon>Variovorax</taxon>
    </lineage>
</organism>
<evidence type="ECO:0000313" key="4">
    <source>
        <dbReference type="Proteomes" id="UP000077852"/>
    </source>
</evidence>
<dbReference type="RefSeq" id="WP_081270438.1">
    <property type="nucleotide sequence ID" value="NZ_LVHG01000076.1"/>
</dbReference>
<feature type="transmembrane region" description="Helical" evidence="1">
    <location>
        <begin position="179"/>
        <end position="196"/>
    </location>
</feature>
<keyword evidence="1" id="KW-1133">Transmembrane helix</keyword>
<comment type="caution">
    <text evidence="3">The sequence shown here is derived from an EMBL/GenBank/DDBJ whole genome shotgun (WGS) entry which is preliminary data.</text>
</comment>
<feature type="transmembrane region" description="Helical" evidence="1">
    <location>
        <begin position="202"/>
        <end position="223"/>
    </location>
</feature>
<dbReference type="EMBL" id="LVHG01000076">
    <property type="protein sequence ID" value="OAK58935.1"/>
    <property type="molecule type" value="Genomic_DNA"/>
</dbReference>
<feature type="transmembrane region" description="Helical" evidence="1">
    <location>
        <begin position="147"/>
        <end position="167"/>
    </location>
</feature>
<protein>
    <submittedName>
        <fullName evidence="3">PA-phosphatase</fullName>
    </submittedName>
</protein>
<dbReference type="AlphaFoldDB" id="A0AA91I9A8"/>
<feature type="domain" description="Phosphatidic acid phosphatase type 2/haloperoxidase" evidence="2">
    <location>
        <begin position="149"/>
        <end position="226"/>
    </location>
</feature>
<name>A0AA91I9A8_VARPD</name>
<dbReference type="Pfam" id="PF01569">
    <property type="entry name" value="PAP2"/>
    <property type="match status" value="1"/>
</dbReference>
<feature type="transmembrane region" description="Helical" evidence="1">
    <location>
        <begin position="101"/>
        <end position="122"/>
    </location>
</feature>